<dbReference type="AlphaFoldDB" id="A0A2K0AX60"/>
<dbReference type="RefSeq" id="WP_151370744.1">
    <property type="nucleotide sequence ID" value="NZ_JAKVGY010000010.1"/>
</dbReference>
<dbReference type="Proteomes" id="UP000053523">
    <property type="component" value="Unassembled WGS sequence"/>
</dbReference>
<sequence>MSNPILKSLNHDYIEMQNIHFIDKRDKDKLTTWIEQDDFNGCSGIYLVEDNKRIITLEVAPLERECYVEEFTNILDALQFFSTNENNKLVDFYIEYINDFKEEINKSNIESWSEYEVNFPFTKHEWSDFIEALNIMKLDSSPFYIYQSILQENDSKNFSISLIDFIRNKGLDDLVRITKNK</sequence>
<dbReference type="EMBL" id="LORN02000007">
    <property type="protein sequence ID" value="PNN29617.1"/>
    <property type="molecule type" value="Genomic_DNA"/>
</dbReference>
<evidence type="ECO:0000313" key="2">
    <source>
        <dbReference type="Proteomes" id="UP000053523"/>
    </source>
</evidence>
<name>A0A2K0AX60_STAHA</name>
<proteinExistence type="predicted"/>
<evidence type="ECO:0000313" key="1">
    <source>
        <dbReference type="EMBL" id="PNN29617.1"/>
    </source>
</evidence>
<comment type="caution">
    <text evidence="1">The sequence shown here is derived from an EMBL/GenBank/DDBJ whole genome shotgun (WGS) entry which is preliminary data.</text>
</comment>
<gene>
    <name evidence="1" type="ORF">AL503_002220</name>
</gene>
<protein>
    <submittedName>
        <fullName evidence="1">Uncharacterized protein</fullName>
    </submittedName>
</protein>
<reference evidence="1 2" key="1">
    <citation type="submission" date="2017-12" db="EMBL/GenBank/DDBJ databases">
        <title>FDA dAtabase for Regulatory Grade micrObial Sequences (FDA-ARGOS): Supporting development and validation of Infectious Disease Dx tests.</title>
        <authorList>
            <person name="Hoffmann M."/>
            <person name="Allard M."/>
            <person name="Evans P."/>
            <person name="Brown E."/>
            <person name="Tallon L."/>
            <person name="Sadzewicz L."/>
            <person name="Sengamalay N."/>
            <person name="Ott S."/>
            <person name="Godinez A."/>
            <person name="Nagaraj S."/>
            <person name="Vavikolanu K."/>
            <person name="Aluvathingal J."/>
            <person name="Nadendla S."/>
            <person name="Sichtig H."/>
        </authorList>
    </citation>
    <scope>NUCLEOTIDE SEQUENCE [LARGE SCALE GENOMIC DNA]</scope>
    <source>
        <strain evidence="1 2">FDAARGOS_148</strain>
    </source>
</reference>
<organism evidence="1 2">
    <name type="scientific">Staphylococcus haemolyticus</name>
    <dbReference type="NCBI Taxonomy" id="1283"/>
    <lineage>
        <taxon>Bacteria</taxon>
        <taxon>Bacillati</taxon>
        <taxon>Bacillota</taxon>
        <taxon>Bacilli</taxon>
        <taxon>Bacillales</taxon>
        <taxon>Staphylococcaceae</taxon>
        <taxon>Staphylococcus</taxon>
    </lineage>
</organism>
<accession>A0A2K0AX60</accession>